<protein>
    <submittedName>
        <fullName evidence="1">Uncharacterized protein</fullName>
    </submittedName>
</protein>
<dbReference type="KEGG" id="aram:KAR29_01185"/>
<evidence type="ECO:0000313" key="2">
    <source>
        <dbReference type="Proteomes" id="UP000671879"/>
    </source>
</evidence>
<organism evidence="1 2">
    <name type="scientific">Aminithiophilus ramosus</name>
    <dbReference type="NCBI Taxonomy" id="3029084"/>
    <lineage>
        <taxon>Bacteria</taxon>
        <taxon>Thermotogati</taxon>
        <taxon>Synergistota</taxon>
        <taxon>Synergistia</taxon>
        <taxon>Synergistales</taxon>
        <taxon>Aminithiophilaceae</taxon>
        <taxon>Aminithiophilus</taxon>
    </lineage>
</organism>
<reference evidence="2" key="1">
    <citation type="submission" date="2021-04" db="EMBL/GenBank/DDBJ databases">
        <title>A novel Synergistetes isolate from a pyrite-forming mixed culture.</title>
        <authorList>
            <person name="Bunk B."/>
            <person name="Sproer C."/>
            <person name="Spring S."/>
            <person name="Pester M."/>
        </authorList>
    </citation>
    <scope>NUCLEOTIDE SEQUENCE [LARGE SCALE GENOMIC DNA]</scope>
    <source>
        <strain evidence="2">J.5.4.2-T.3.5.2</strain>
    </source>
</reference>
<accession>A0A9Q7ARB5</accession>
<evidence type="ECO:0000313" key="1">
    <source>
        <dbReference type="EMBL" id="QTX32586.1"/>
    </source>
</evidence>
<proteinExistence type="predicted"/>
<dbReference type="RefSeq" id="WP_274373832.1">
    <property type="nucleotide sequence ID" value="NZ_CP072943.1"/>
</dbReference>
<dbReference type="Proteomes" id="UP000671879">
    <property type="component" value="Chromosome"/>
</dbReference>
<name>A0A9Q7ARB5_9BACT</name>
<keyword evidence="2" id="KW-1185">Reference proteome</keyword>
<dbReference type="EMBL" id="CP072943">
    <property type="protein sequence ID" value="QTX32586.1"/>
    <property type="molecule type" value="Genomic_DNA"/>
</dbReference>
<dbReference type="AlphaFoldDB" id="A0A9Q7ARB5"/>
<gene>
    <name evidence="1" type="ORF">KAR29_01185</name>
</gene>
<sequence>MTFRLIYLGLLKRYASGTDGIEERSPSGESLDAILRGSPLEASGLGYTFIVAGSRAKGDYVPADGDEVRIMPLFCGG</sequence>